<protein>
    <submittedName>
        <fullName evidence="1">Long-chain fatty acid transporter fat1</fullName>
    </submittedName>
</protein>
<dbReference type="EMBL" id="CM037623">
    <property type="protein sequence ID" value="KAH7988254.1"/>
    <property type="molecule type" value="Genomic_DNA"/>
</dbReference>
<dbReference type="Proteomes" id="UP000827872">
    <property type="component" value="Linkage Group LG10"/>
</dbReference>
<keyword evidence="2" id="KW-1185">Reference proteome</keyword>
<name>A0ACB8E769_9SAUR</name>
<gene>
    <name evidence="1" type="primary">FAT1_3</name>
    <name evidence="1" type="ORF">K3G42_012140</name>
</gene>
<proteinExistence type="predicted"/>
<organism evidence="1 2">
    <name type="scientific">Sphaerodactylus townsendi</name>
    <dbReference type="NCBI Taxonomy" id="933632"/>
    <lineage>
        <taxon>Eukaryota</taxon>
        <taxon>Metazoa</taxon>
        <taxon>Chordata</taxon>
        <taxon>Craniata</taxon>
        <taxon>Vertebrata</taxon>
        <taxon>Euteleostomi</taxon>
        <taxon>Lepidosauria</taxon>
        <taxon>Squamata</taxon>
        <taxon>Bifurcata</taxon>
        <taxon>Gekkota</taxon>
        <taxon>Sphaerodactylidae</taxon>
        <taxon>Sphaerodactylus</taxon>
    </lineage>
</organism>
<evidence type="ECO:0000313" key="2">
    <source>
        <dbReference type="Proteomes" id="UP000827872"/>
    </source>
</evidence>
<sequence length="392" mass="43344">MDAHHFSPPREVFAWSSAERTRSNHNAPDSEQGRPDTLAPRKAAGKGKQPAKKKARAEDAQPAATASKKTGQPRSASATCRDAEEVARPQTAREAHADGSLRPGSQGTEETSAESPEPAQNVTVADNGIPAKSTLARVVVKILDENDNKPQFLQKFYQIKLPERERPERERIARRDPVYRVLAADKDEGPNAEISYSIEEGDEHGKFFIEPKTGIVSSKKYSGAGEYDILTIKAVDNGRPQKSSTTRLHIEWIPKPSPAPEPIVFEESFFSFTVMESDPVAHMIGVITVEPLGTPLWFEITGDKLASEVFYIFQMACDLNCTAEGGNYDSRFDVDKGTGTVIVARPLDAEQKSNYNLTVEATDGTRTIGTQIPFFCWYQMLHKQDKPKNILI</sequence>
<evidence type="ECO:0000313" key="1">
    <source>
        <dbReference type="EMBL" id="KAH7988254.1"/>
    </source>
</evidence>
<comment type="caution">
    <text evidence="1">The sequence shown here is derived from an EMBL/GenBank/DDBJ whole genome shotgun (WGS) entry which is preliminary data.</text>
</comment>
<accession>A0ACB8E769</accession>
<reference evidence="1" key="1">
    <citation type="submission" date="2021-08" db="EMBL/GenBank/DDBJ databases">
        <title>The first chromosome-level gecko genome reveals the dynamic sex chromosomes of Neotropical dwarf geckos (Sphaerodactylidae: Sphaerodactylus).</title>
        <authorList>
            <person name="Pinto B.J."/>
            <person name="Keating S.E."/>
            <person name="Gamble T."/>
        </authorList>
    </citation>
    <scope>NUCLEOTIDE SEQUENCE</scope>
    <source>
        <strain evidence="1">TG3544</strain>
    </source>
</reference>